<name>A0A179GVF3_PURLI</name>
<dbReference type="AlphaFoldDB" id="A0A179GVF3"/>
<sequence>MPNGAGPWLGSKKLALWYLPQPVDTCSHLYQDAVELAALRTGVATRHCVVSLVGLPTSKVCPATAALFRAASESGRDKRSPLALACCAHLEAQTRACVDRPTTSELEPAWWSVRMANEGPGGARWRPSAARYCAVSDGRQSQCQSELNLCVSITKPGART</sequence>
<dbReference type="EMBL" id="LSBH01000003">
    <property type="protein sequence ID" value="OAQ81478.1"/>
    <property type="molecule type" value="Genomic_DNA"/>
</dbReference>
<organism evidence="1 2">
    <name type="scientific">Purpureocillium lilacinum</name>
    <name type="common">Paecilomyces lilacinus</name>
    <dbReference type="NCBI Taxonomy" id="33203"/>
    <lineage>
        <taxon>Eukaryota</taxon>
        <taxon>Fungi</taxon>
        <taxon>Dikarya</taxon>
        <taxon>Ascomycota</taxon>
        <taxon>Pezizomycotina</taxon>
        <taxon>Sordariomycetes</taxon>
        <taxon>Hypocreomycetidae</taxon>
        <taxon>Hypocreales</taxon>
        <taxon>Ophiocordycipitaceae</taxon>
        <taxon>Purpureocillium</taxon>
    </lineage>
</organism>
<accession>A0A179GVF3</accession>
<proteinExistence type="predicted"/>
<dbReference type="Proteomes" id="UP000078240">
    <property type="component" value="Unassembled WGS sequence"/>
</dbReference>
<protein>
    <submittedName>
        <fullName evidence="1">Uncharacterized protein</fullName>
    </submittedName>
</protein>
<evidence type="ECO:0000313" key="1">
    <source>
        <dbReference type="EMBL" id="OAQ81478.1"/>
    </source>
</evidence>
<reference evidence="1 2" key="1">
    <citation type="submission" date="2016-01" db="EMBL/GenBank/DDBJ databases">
        <title>Biosynthesis of antibiotic leucinostatins and their inhibition on Phytophthora in bio-control Purpureocillium lilacinum.</title>
        <authorList>
            <person name="Wang G."/>
            <person name="Liu Z."/>
            <person name="Lin R."/>
            <person name="Li E."/>
            <person name="Mao Z."/>
            <person name="Ling J."/>
            <person name="Yin W."/>
            <person name="Xie B."/>
        </authorList>
    </citation>
    <scope>NUCLEOTIDE SEQUENCE [LARGE SCALE GENOMIC DNA]</scope>
    <source>
        <strain evidence="1">PLBJ-1</strain>
    </source>
</reference>
<comment type="caution">
    <text evidence="1">The sequence shown here is derived from an EMBL/GenBank/DDBJ whole genome shotgun (WGS) entry which is preliminary data.</text>
</comment>
<evidence type="ECO:0000313" key="2">
    <source>
        <dbReference type="Proteomes" id="UP000078240"/>
    </source>
</evidence>
<gene>
    <name evidence="1" type="ORF">VFPBJ_04062</name>
</gene>